<dbReference type="CDD" id="cd02208">
    <property type="entry name" value="cupin_RmlC-like"/>
    <property type="match status" value="1"/>
</dbReference>
<gene>
    <name evidence="2" type="ORF">AWB68_08416</name>
</gene>
<comment type="caution">
    <text evidence="2">The sequence shown here is derived from an EMBL/GenBank/DDBJ whole genome shotgun (WGS) entry which is preliminary data.</text>
</comment>
<organism evidence="2 3">
    <name type="scientific">Caballeronia choica</name>
    <dbReference type="NCBI Taxonomy" id="326476"/>
    <lineage>
        <taxon>Bacteria</taxon>
        <taxon>Pseudomonadati</taxon>
        <taxon>Pseudomonadota</taxon>
        <taxon>Betaproteobacteria</taxon>
        <taxon>Burkholderiales</taxon>
        <taxon>Burkholderiaceae</taxon>
        <taxon>Caballeronia</taxon>
    </lineage>
</organism>
<accession>A0A158L294</accession>
<dbReference type="SUPFAM" id="SSF51182">
    <property type="entry name" value="RmlC-like cupins"/>
    <property type="match status" value="1"/>
</dbReference>
<dbReference type="RefSeq" id="WP_087650125.1">
    <property type="nucleotide sequence ID" value="NZ_FCON02000293.1"/>
</dbReference>
<dbReference type="InterPro" id="IPR013096">
    <property type="entry name" value="Cupin_2"/>
</dbReference>
<dbReference type="Gene3D" id="2.60.120.10">
    <property type="entry name" value="Jelly Rolls"/>
    <property type="match status" value="1"/>
</dbReference>
<protein>
    <submittedName>
        <fullName evidence="2">Cupin domain protein</fullName>
    </submittedName>
</protein>
<sequence>MSNMQVSTAHDPKIAADHAEASFRTTAEAVRFSMRGEPLLASGATMRSLGTAANLWAHVKVYSSGGENGMHCHDVEDHCFVVLQGEATFEFRDGSTFIARPFEGVMLPKGTFYRFRANPVGNLVLIRAGGAQVTAPDDIDPRYGVPREIAMQRIGFDNQYFDGAFAANGAHSQPTEVLPHQFFAAD</sequence>
<keyword evidence="3" id="KW-1185">Reference proteome</keyword>
<reference evidence="2" key="1">
    <citation type="submission" date="2016-01" db="EMBL/GenBank/DDBJ databases">
        <authorList>
            <person name="Peeters C."/>
        </authorList>
    </citation>
    <scope>NUCLEOTIDE SEQUENCE [LARGE SCALE GENOMIC DNA]</scope>
    <source>
        <strain evidence="2">LMG 22940</strain>
    </source>
</reference>
<evidence type="ECO:0000313" key="3">
    <source>
        <dbReference type="Proteomes" id="UP000054770"/>
    </source>
</evidence>
<dbReference type="AlphaFoldDB" id="A0A158L294"/>
<name>A0A158L294_9BURK</name>
<proteinExistence type="predicted"/>
<dbReference type="EMBL" id="FCON02000293">
    <property type="protein sequence ID" value="SAL87472.1"/>
    <property type="molecule type" value="Genomic_DNA"/>
</dbReference>
<dbReference type="Proteomes" id="UP000054770">
    <property type="component" value="Unassembled WGS sequence"/>
</dbReference>
<feature type="domain" description="Cupin type-2" evidence="1">
    <location>
        <begin position="62"/>
        <end position="118"/>
    </location>
</feature>
<dbReference type="InterPro" id="IPR011051">
    <property type="entry name" value="RmlC_Cupin_sf"/>
</dbReference>
<dbReference type="Pfam" id="PF07883">
    <property type="entry name" value="Cupin_2"/>
    <property type="match status" value="1"/>
</dbReference>
<dbReference type="InterPro" id="IPR014710">
    <property type="entry name" value="RmlC-like_jellyroll"/>
</dbReference>
<evidence type="ECO:0000259" key="1">
    <source>
        <dbReference type="Pfam" id="PF07883"/>
    </source>
</evidence>
<dbReference type="OrthoDB" id="9006524at2"/>
<evidence type="ECO:0000313" key="2">
    <source>
        <dbReference type="EMBL" id="SAL87472.1"/>
    </source>
</evidence>